<dbReference type="SUPFAM" id="SSF88713">
    <property type="entry name" value="Glycoside hydrolase/deacetylase"/>
    <property type="match status" value="1"/>
</dbReference>
<reference evidence="5 6" key="1">
    <citation type="submission" date="2016-08" db="EMBL/GenBank/DDBJ databases">
        <title>A Parts List for Fungal Cellulosomes Revealed by Comparative Genomics.</title>
        <authorList>
            <consortium name="DOE Joint Genome Institute"/>
            <person name="Haitjema C.H."/>
            <person name="Gilmore S.P."/>
            <person name="Henske J.K."/>
            <person name="Solomon K.V."/>
            <person name="De Groot R."/>
            <person name="Kuo A."/>
            <person name="Mondo S.J."/>
            <person name="Salamov A.A."/>
            <person name="Labutti K."/>
            <person name="Zhao Z."/>
            <person name="Chiniquy J."/>
            <person name="Barry K."/>
            <person name="Brewer H.M."/>
            <person name="Purvine S.O."/>
            <person name="Wright A.T."/>
            <person name="Boxma B."/>
            <person name="Van Alen T."/>
            <person name="Hackstein J.H."/>
            <person name="Baker S.E."/>
            <person name="Grigoriev I.V."/>
            <person name="O'Malley M.A."/>
        </authorList>
    </citation>
    <scope>NUCLEOTIDE SEQUENCE [LARGE SCALE GENOMIC DNA]</scope>
    <source>
        <strain evidence="5 6">G1</strain>
    </source>
</reference>
<dbReference type="Pfam" id="PF25117">
    <property type="entry name" value="Agd3_C"/>
    <property type="match status" value="1"/>
</dbReference>
<dbReference type="PANTHER" id="PTHR31002:SF34">
    <property type="entry name" value="CELL WALL PROTEIN CWP1-RELATED"/>
    <property type="match status" value="1"/>
</dbReference>
<dbReference type="AlphaFoldDB" id="A0A1Y1ZL01"/>
<comment type="caution">
    <text evidence="5">The sequence shown here is derived from an EMBL/GenBank/DDBJ whole genome shotgun (WGS) entry which is preliminary data.</text>
</comment>
<dbReference type="InterPro" id="IPR011330">
    <property type="entry name" value="Glyco_hydro/deAcase_b/a-brl"/>
</dbReference>
<evidence type="ECO:0000313" key="6">
    <source>
        <dbReference type="Proteomes" id="UP000193920"/>
    </source>
</evidence>
<dbReference type="InterPro" id="IPR056826">
    <property type="entry name" value="Agd3_CE"/>
</dbReference>
<dbReference type="EMBL" id="MCOG01000390">
    <property type="protein sequence ID" value="ORY10697.1"/>
    <property type="molecule type" value="Genomic_DNA"/>
</dbReference>
<keyword evidence="6" id="KW-1185">Reference proteome</keyword>
<evidence type="ECO:0000256" key="1">
    <source>
        <dbReference type="SAM" id="SignalP"/>
    </source>
</evidence>
<feature type="domain" description="Agd3 CBM87" evidence="3">
    <location>
        <begin position="23"/>
        <end position="231"/>
    </location>
</feature>
<dbReference type="Pfam" id="PF25115">
    <property type="entry name" value="Agd3_CE"/>
    <property type="match status" value="1"/>
</dbReference>
<dbReference type="GO" id="GO:0009277">
    <property type="term" value="C:fungal-type cell wall"/>
    <property type="evidence" value="ECO:0007669"/>
    <property type="project" value="TreeGrafter"/>
</dbReference>
<dbReference type="PANTHER" id="PTHR31002">
    <property type="entry name" value="SERIPAUPERIN"/>
    <property type="match status" value="1"/>
</dbReference>
<accession>A0A1Y1ZL01</accession>
<dbReference type="GO" id="GO:0031505">
    <property type="term" value="P:fungal-type cell wall organization"/>
    <property type="evidence" value="ECO:0007669"/>
    <property type="project" value="TreeGrafter"/>
</dbReference>
<dbReference type="InterPro" id="IPR056825">
    <property type="entry name" value="Agd3_C"/>
</dbReference>
<evidence type="ECO:0008006" key="7">
    <source>
        <dbReference type="Google" id="ProtNLM"/>
    </source>
</evidence>
<dbReference type="Pfam" id="PF25116">
    <property type="entry name" value="CBM87_Agd3"/>
    <property type="match status" value="1"/>
</dbReference>
<protein>
    <recommendedName>
        <fullName evidence="7">NodB homology domain-containing protein</fullName>
    </recommendedName>
</protein>
<dbReference type="STRING" id="1754190.A0A1Y1ZL01"/>
<feature type="chain" id="PRO_5011005489" description="NodB homology domain-containing protein" evidence="1">
    <location>
        <begin position="21"/>
        <end position="776"/>
    </location>
</feature>
<dbReference type="InterPro" id="IPR050788">
    <property type="entry name" value="Yeast_SRP1/TIP1_CWP"/>
</dbReference>
<keyword evidence="1" id="KW-0732">Signal</keyword>
<feature type="signal peptide" evidence="1">
    <location>
        <begin position="1"/>
        <end position="20"/>
    </location>
</feature>
<dbReference type="GO" id="GO:0000324">
    <property type="term" value="C:fungal-type vacuole"/>
    <property type="evidence" value="ECO:0007669"/>
    <property type="project" value="TreeGrafter"/>
</dbReference>
<organism evidence="5 6">
    <name type="scientific">Neocallimastix californiae</name>
    <dbReference type="NCBI Taxonomy" id="1754190"/>
    <lineage>
        <taxon>Eukaryota</taxon>
        <taxon>Fungi</taxon>
        <taxon>Fungi incertae sedis</taxon>
        <taxon>Chytridiomycota</taxon>
        <taxon>Chytridiomycota incertae sedis</taxon>
        <taxon>Neocallimastigomycetes</taxon>
        <taxon>Neocallimastigales</taxon>
        <taxon>Neocallimastigaceae</taxon>
        <taxon>Neocallimastix</taxon>
    </lineage>
</organism>
<name>A0A1Y1ZL01_9FUNG</name>
<proteinExistence type="predicted"/>
<evidence type="ECO:0000259" key="4">
    <source>
        <dbReference type="Pfam" id="PF25117"/>
    </source>
</evidence>
<dbReference type="GO" id="GO:0005199">
    <property type="term" value="F:structural constituent of cell wall"/>
    <property type="evidence" value="ECO:0007669"/>
    <property type="project" value="TreeGrafter"/>
</dbReference>
<evidence type="ECO:0000259" key="3">
    <source>
        <dbReference type="Pfam" id="PF25116"/>
    </source>
</evidence>
<evidence type="ECO:0000313" key="5">
    <source>
        <dbReference type="EMBL" id="ORY10697.1"/>
    </source>
</evidence>
<sequence>MLTALFSTIFLLGSALLSSATSINMKALILTTEEYIQYDDIIKLTFQSYGIPYDIYAFNGSNIPSGNLTLTSADGEPLYNLVVVNGGNLSYEIWAFIEEYEAKYGVRRVSIDSEINIYNYIDLYKENEWGSSIPEQKLIPADNDITKKIFEDTRVKITAPLDVNNIYHTRIKITNESLVKPFLYYNENGSKGAVAATITTYPNGREKMSFYFGFGSWSQSSVILSHLWLVWGTRNIFNGFRRVYFTAHIDDVFLSTDLIDMKKNLVENTKGLAFRTSPKDYDGIINFQNSIKKKMPEGSEFKVELAFNGNGILIQADPESAVEVDGERYVELEFVKTPGTGDKRWPVENYQLNFAESLYQKDPLYKYFKNNDAKQKEFYWSSHTFSHENLDNASRSDVDNEIRLNIEIAKKLGVFGKEWWSEHAIITPQISGLHNKDALEIFRQYGITAGTGDLSRPAIINLDNPYLPFYTTLESSNLAGFPIIPRTPTEIYYMCTTKAENTWMYNHIYKSYFGKDSTWDEIVDRESKRTLLLMTKLRHEAHQFHQANLRNEDTGASLLEEWVTPIVNLYNQYVEWPLISIKIDTIMEGFIKRAQIEACGQVVKLIVDNNNKVTGISVSATTGDCTLPVTVPGGVNKSSLPSDAILEQVGKDPLTVWIPLKKGETKTIELSESIDWSLNQNSYESNAINNTIINGNDTTNGNAIVNGNDTIPTTTIVIQPTTAIAQPTLPAAQTTVSQAPNLPTITTTTTTTSTNTKDCEKYRLNILAYLKCVLVP</sequence>
<feature type="domain" description="Agd3 deacetylase" evidence="2">
    <location>
        <begin position="246"/>
        <end position="601"/>
    </location>
</feature>
<gene>
    <name evidence="5" type="ORF">LY90DRAFT_708871</name>
</gene>
<feature type="domain" description="Agd3 C-terminal" evidence="4">
    <location>
        <begin position="609"/>
        <end position="674"/>
    </location>
</feature>
<evidence type="ECO:0000259" key="2">
    <source>
        <dbReference type="Pfam" id="PF25115"/>
    </source>
</evidence>
<dbReference type="GO" id="GO:0005975">
    <property type="term" value="P:carbohydrate metabolic process"/>
    <property type="evidence" value="ECO:0007669"/>
    <property type="project" value="InterPro"/>
</dbReference>
<dbReference type="InterPro" id="IPR056827">
    <property type="entry name" value="CBM87_Agd3"/>
</dbReference>
<dbReference type="OrthoDB" id="5151256at2759"/>
<dbReference type="Proteomes" id="UP000193920">
    <property type="component" value="Unassembled WGS sequence"/>
</dbReference>